<evidence type="ECO:0000313" key="1">
    <source>
        <dbReference type="EMBL" id="QHS87977.1"/>
    </source>
</evidence>
<sequence>MSSSNIHNMHIEKLKTNFDNIISLKTEIARTKLQVSEKLQHLKDIYGELLKSNSKKIFLFCLDSFYFQYKTFAIEMDNIDRFRVLMNNRMYCDYYKLYNIIINSIKENNEIAFAENEVKLFPPYKDLEPFQEYKIEDIKDIHENILALINKLHAFSSSKKYNIDHYNEKHRIGFSISNFINTLEYENRLTKEQISLYINYLSFFHISQKKQVQRLFSRINDFHKEINDNINVNKTFSIDDVQEEHKLNRFFVTTQDVAIENILEDSELLIQNSESVIGKIENIIMFKESQTVEEPEEIGDILSHDE</sequence>
<organism evidence="1">
    <name type="scientific">viral metagenome</name>
    <dbReference type="NCBI Taxonomy" id="1070528"/>
    <lineage>
        <taxon>unclassified sequences</taxon>
        <taxon>metagenomes</taxon>
        <taxon>organismal metagenomes</taxon>
    </lineage>
</organism>
<proteinExistence type="predicted"/>
<reference evidence="1" key="1">
    <citation type="journal article" date="2020" name="Nature">
        <title>Giant virus diversity and host interactions through global metagenomics.</title>
        <authorList>
            <person name="Schulz F."/>
            <person name="Roux S."/>
            <person name="Paez-Espino D."/>
            <person name="Jungbluth S."/>
            <person name="Walsh D.A."/>
            <person name="Denef V.J."/>
            <person name="McMahon K.D."/>
            <person name="Konstantinidis K.T."/>
            <person name="Eloe-Fadrosh E.A."/>
            <person name="Kyrpides N.C."/>
            <person name="Woyke T."/>
        </authorList>
    </citation>
    <scope>NUCLEOTIDE SEQUENCE</scope>
    <source>
        <strain evidence="1">GVMAG-M-3300010158-13</strain>
    </source>
</reference>
<dbReference type="AlphaFoldDB" id="A0A6C0B6Y5"/>
<name>A0A6C0B6Y5_9ZZZZ</name>
<protein>
    <submittedName>
        <fullName evidence="1">Uncharacterized protein</fullName>
    </submittedName>
</protein>
<dbReference type="EMBL" id="MN739090">
    <property type="protein sequence ID" value="QHS87977.1"/>
    <property type="molecule type" value="Genomic_DNA"/>
</dbReference>
<accession>A0A6C0B6Y5</accession>